<evidence type="ECO:0000256" key="1">
    <source>
        <dbReference type="ARBA" id="ARBA00004123"/>
    </source>
</evidence>
<accession>A0A9N8YWT5</accession>
<comment type="similarity">
    <text evidence="2">Belongs to the vir family.</text>
</comment>
<dbReference type="GO" id="GO:0006397">
    <property type="term" value="P:mRNA processing"/>
    <property type="evidence" value="ECO:0007669"/>
    <property type="project" value="UniProtKB-KW"/>
</dbReference>
<proteinExistence type="inferred from homology"/>
<feature type="region of interest" description="Disordered" evidence="6">
    <location>
        <begin position="1964"/>
        <end position="2014"/>
    </location>
</feature>
<dbReference type="OrthoDB" id="2011702at2759"/>
<evidence type="ECO:0000256" key="4">
    <source>
        <dbReference type="ARBA" id="ARBA00023187"/>
    </source>
</evidence>
<dbReference type="PANTHER" id="PTHR23185">
    <property type="entry name" value="PROTEIN VIRILIZER HOMOLOG"/>
    <property type="match status" value="1"/>
</dbReference>
<dbReference type="GO" id="GO:0003723">
    <property type="term" value="F:RNA binding"/>
    <property type="evidence" value="ECO:0007669"/>
    <property type="project" value="TreeGrafter"/>
</dbReference>
<comment type="subcellular location">
    <subcellularLocation>
        <location evidence="1">Nucleus</location>
    </subcellularLocation>
</comment>
<evidence type="ECO:0000256" key="2">
    <source>
        <dbReference type="ARBA" id="ARBA00008371"/>
    </source>
</evidence>
<sequence>MSGNPTNSIDLVKEKRSSTQLLFFDTLTARNFSSNESLTESIECIRFNKRVVLSDIRVVPNNFRPFKGSRKDHVGKTSPNKFELHLLIHKTLTSDSSKLLEKRPPTLPLHPLTISFDEKKGYLSYDVTLTPEATTRFIILRGNYHAVTLCVYGKVVEANRINASKINNSINSVANEQVNKEGNGESSIQNGTTDSITLNQSMQVLKPSSKILPDNQGKTIVEQNSGEIKMETNITRSHENFNQNSSTMDIEMTMPFTGSISNNNIDISDTDRVGILLRNERPGAFRIPNPLNSLTCLGSTSDEKGNKDILVDHVSPDETLLSFLSHSFSDIKFKKAWDNFSSHIESLKSLLHTIKYNTNRSMNHVTNKMAELIRELTDVFAEGVLWARFQGVTYDGVLFALDISSGKSSIKLYESGLGLFKKLCVCGEDLINTSMVHSCLKLMVPLLNEQYVSSTLQAQILQGLLKCIDETRVVENLIGWIDRTHSYDSLYKTYILPMLQMKRLPVRILHLLQWIVRKVSVYEACTLIQQVADNELLHENEIRSKKKKLDESTYENTEQHNTNFMIDDDANVHVLDNPELAIEQLCDCLQIISRVSLYYMALNSPENENQDKLPIFSFRYLTNCRVFPALTVILSSQRFRSCLRFHELVNSIGRFCIILLGEQIGMLYLAKQLQQPREPFGDNLLAIWSSLLCHQHEVTESFEETEYSNQNLTQIINEKWTDANEIRRTPGIGDIWCGLDPNLKKARQILRMQSFGAIGIESDFLDNFVIPSDQLVILLVYHINSIAIIERLLELGRPGSDNTNDDYYQKVTSLLNELFEMTTFNVGKQAVISTIIHLDALPILVSFMNINSIHDNNIAIGRISMELLEAVIKFSPAYIYFLSNNVNELLPSLISSESHLRILWDPIVAFHETGNVQGVIDIIKHQKYYPECLREQNTVNQILISLKLLICYTYSEEGILQILGARMDDFSGFDNGDSLFVFLSRLLNYAAEVLSDMSDFVVYADHQTTNDSTLIEIDESNNTGIQDESKIFELRKELLDLVWYNLILMKKLLKVIYGDPNSSVAKRHFKDIYGKGEFPDDSLPSQKKSMIQICLDPWLMLISALDHLDGRLSDQLGAISLLVNDQPMKYGQSAQIARLRGLLMNTFGLLTQVIIEDNNSTINNTSGDSGDSKCRARFFSEFTGRHVVKQLIDFIFEGPNNFLSGLHILSEILPTPLLTNLKKDNYFDNYEMSDLDDVLPEAKILRNYWVNQLIPLRDDLMQLTKSLASSSSKIIHIMLRTLICQLVDLDVYDRGIGRGIMTIIVNGVREVFLEIQSILDKVGNGKLSNNNELEENSEQNDGTKNSNELDIKLSLFGRWLSLLTSLGSNSLGRAHLIDYLSGNSDIVALEDVKGKKASENSLSLVPMLLNFINTNNDLNFIYDFIMEFLFSICNHSITVSGSRIPKIDDLALIIDTLLVYVKQGKNGRLQAQSLLVLQKIVETEIGVLIVLTEHTHYQLIGNIITWAPELIRSSDLRMQDLNIAYNSIVFILKIIAYSPHRRSNSPGTNIEEFESLSLVIDSNEDLEILHKTYESIEQYVLDLPYKQRNENDEEIIYDLNMCRSVASVIQSLKDQLISYAHVVSRSNNNINREEILKKLNIRKEEVIREFDDKNCHVNQGFIGSRSVGFTIDDYPEIPFYDVVDDPAGKGTDGGLFNEPDIDIDFEVFAKEMLPNFQFHKKMKMSSDSAAKGRKLLKARTLSKLGGIAYESNARRNLGGGKTYQKNEFRSIHNNRKANTSRPPSVHVDDFMSGKIPVNQQHPDMLNTASTTTAVPTPTPTMQQKKLNPTNRPPTPNKRGGIATPVISPQITTSNRGGRGRRPSTVSVPTPRGVSRGGSSSGRGVGGIGRGGNTNAGIIGTWEMGGNTGWAGGPPSLPIIMPPPISKYMEFDRQRDYARYDSQNMRAGYYDNQYYGIPSPITPYDRPPVQQSTPGIGPRIKNGGENRGRTVPQEWPPRSMTSQQARRPERPFGRR</sequence>
<feature type="region of interest" description="Disordered" evidence="6">
    <location>
        <begin position="1811"/>
        <end position="1891"/>
    </location>
</feature>
<evidence type="ECO:0000256" key="5">
    <source>
        <dbReference type="ARBA" id="ARBA00023242"/>
    </source>
</evidence>
<dbReference type="InterPro" id="IPR026736">
    <property type="entry name" value="Virilizer"/>
</dbReference>
<keyword evidence="9" id="KW-1185">Reference proteome</keyword>
<evidence type="ECO:0000313" key="9">
    <source>
        <dbReference type="Proteomes" id="UP000789706"/>
    </source>
</evidence>
<evidence type="ECO:0000256" key="6">
    <source>
        <dbReference type="SAM" id="MobiDB-lite"/>
    </source>
</evidence>
<dbReference type="GO" id="GO:0008380">
    <property type="term" value="P:RNA splicing"/>
    <property type="evidence" value="ECO:0007669"/>
    <property type="project" value="UniProtKB-KW"/>
</dbReference>
<feature type="compositionally biased region" description="Gly residues" evidence="6">
    <location>
        <begin position="1874"/>
        <end position="1891"/>
    </location>
</feature>
<keyword evidence="4" id="KW-0508">mRNA splicing</keyword>
<keyword evidence="5" id="KW-0539">Nucleus</keyword>
<reference evidence="8" key="1">
    <citation type="submission" date="2021-06" db="EMBL/GenBank/DDBJ databases">
        <authorList>
            <person name="Kallberg Y."/>
            <person name="Tangrot J."/>
            <person name="Rosling A."/>
        </authorList>
    </citation>
    <scope>NUCLEOTIDE SEQUENCE</scope>
    <source>
        <strain evidence="8">AZ414A</strain>
    </source>
</reference>
<dbReference type="EMBL" id="CAJVPK010000119">
    <property type="protein sequence ID" value="CAG8453116.1"/>
    <property type="molecule type" value="Genomic_DNA"/>
</dbReference>
<dbReference type="InterPro" id="IPR031801">
    <property type="entry name" value="VIR_N"/>
</dbReference>
<dbReference type="Proteomes" id="UP000789706">
    <property type="component" value="Unassembled WGS sequence"/>
</dbReference>
<feature type="compositionally biased region" description="Polar residues" evidence="6">
    <location>
        <begin position="1846"/>
        <end position="1855"/>
    </location>
</feature>
<dbReference type="Pfam" id="PF15912">
    <property type="entry name" value="VIR_N"/>
    <property type="match status" value="1"/>
</dbReference>
<feature type="domain" description="Virilizer N-terminal" evidence="7">
    <location>
        <begin position="18"/>
        <end position="229"/>
    </location>
</feature>
<name>A0A9N8YWT5_9GLOM</name>
<protein>
    <submittedName>
        <fullName evidence="8">795_t:CDS:1</fullName>
    </submittedName>
</protein>
<comment type="caution">
    <text evidence="8">The sequence shown here is derived from an EMBL/GenBank/DDBJ whole genome shotgun (WGS) entry which is preliminary data.</text>
</comment>
<keyword evidence="3" id="KW-0507">mRNA processing</keyword>
<organism evidence="8 9">
    <name type="scientific">Diversispora eburnea</name>
    <dbReference type="NCBI Taxonomy" id="1213867"/>
    <lineage>
        <taxon>Eukaryota</taxon>
        <taxon>Fungi</taxon>
        <taxon>Fungi incertae sedis</taxon>
        <taxon>Mucoromycota</taxon>
        <taxon>Glomeromycotina</taxon>
        <taxon>Glomeromycetes</taxon>
        <taxon>Diversisporales</taxon>
        <taxon>Diversisporaceae</taxon>
        <taxon>Diversispora</taxon>
    </lineage>
</organism>
<evidence type="ECO:0000313" key="8">
    <source>
        <dbReference type="EMBL" id="CAG8453116.1"/>
    </source>
</evidence>
<evidence type="ECO:0000256" key="3">
    <source>
        <dbReference type="ARBA" id="ARBA00022664"/>
    </source>
</evidence>
<gene>
    <name evidence="8" type="ORF">DEBURN_LOCUS2256</name>
</gene>
<evidence type="ECO:0000259" key="7">
    <source>
        <dbReference type="Pfam" id="PF15912"/>
    </source>
</evidence>
<feature type="compositionally biased region" description="Basic and acidic residues" evidence="6">
    <location>
        <begin position="2005"/>
        <end position="2014"/>
    </location>
</feature>
<dbReference type="PANTHER" id="PTHR23185:SF0">
    <property type="entry name" value="PROTEIN VIRILIZER HOMOLOG"/>
    <property type="match status" value="1"/>
</dbReference>
<dbReference type="GO" id="GO:0036396">
    <property type="term" value="C:RNA N6-methyladenosine methyltransferase complex"/>
    <property type="evidence" value="ECO:0007669"/>
    <property type="project" value="TreeGrafter"/>
</dbReference>
<dbReference type="GO" id="GO:0005634">
    <property type="term" value="C:nucleus"/>
    <property type="evidence" value="ECO:0007669"/>
    <property type="project" value="UniProtKB-SubCell"/>
</dbReference>